<dbReference type="AlphaFoldDB" id="A0A3P6CZB8"/>
<name>A0A3P6CZB8_BRAOL</name>
<feature type="compositionally biased region" description="Polar residues" evidence="1">
    <location>
        <begin position="1"/>
        <end position="14"/>
    </location>
</feature>
<gene>
    <name evidence="2" type="ORF">BOLC2T09886H</name>
</gene>
<organism evidence="2">
    <name type="scientific">Brassica oleracea</name>
    <name type="common">Wild cabbage</name>
    <dbReference type="NCBI Taxonomy" id="3712"/>
    <lineage>
        <taxon>Eukaryota</taxon>
        <taxon>Viridiplantae</taxon>
        <taxon>Streptophyta</taxon>
        <taxon>Embryophyta</taxon>
        <taxon>Tracheophyta</taxon>
        <taxon>Spermatophyta</taxon>
        <taxon>Magnoliopsida</taxon>
        <taxon>eudicotyledons</taxon>
        <taxon>Gunneridae</taxon>
        <taxon>Pentapetalae</taxon>
        <taxon>rosids</taxon>
        <taxon>malvids</taxon>
        <taxon>Brassicales</taxon>
        <taxon>Brassicaceae</taxon>
        <taxon>Brassiceae</taxon>
        <taxon>Brassica</taxon>
    </lineage>
</organism>
<dbReference type="EMBL" id="LR031874">
    <property type="protein sequence ID" value="VDD24013.1"/>
    <property type="molecule type" value="Genomic_DNA"/>
</dbReference>
<accession>A0A3P6CZB8</accession>
<proteinExistence type="predicted"/>
<reference evidence="2" key="1">
    <citation type="submission" date="2018-11" db="EMBL/GenBank/DDBJ databases">
        <authorList>
            <consortium name="Genoscope - CEA"/>
            <person name="William W."/>
        </authorList>
    </citation>
    <scope>NUCLEOTIDE SEQUENCE</scope>
</reference>
<protein>
    <submittedName>
        <fullName evidence="2">Uncharacterized protein</fullName>
    </submittedName>
</protein>
<sequence length="54" mass="6380">MRSSNQQLDQSVTKPSKPATMEIPATEDQYKENISTTRRRITHQEINEAWNYKK</sequence>
<evidence type="ECO:0000313" key="2">
    <source>
        <dbReference type="EMBL" id="VDD24013.1"/>
    </source>
</evidence>
<feature type="region of interest" description="Disordered" evidence="1">
    <location>
        <begin position="1"/>
        <end position="24"/>
    </location>
</feature>
<evidence type="ECO:0000256" key="1">
    <source>
        <dbReference type="SAM" id="MobiDB-lite"/>
    </source>
</evidence>